<dbReference type="PANTHER" id="PTHR34220:SF7">
    <property type="entry name" value="SENSOR HISTIDINE KINASE YPDA"/>
    <property type="match status" value="1"/>
</dbReference>
<feature type="domain" description="Signal transduction histidine kinase internal region" evidence="3">
    <location>
        <begin position="169"/>
        <end position="250"/>
    </location>
</feature>
<dbReference type="Pfam" id="PF06580">
    <property type="entry name" value="His_kinase"/>
    <property type="match status" value="1"/>
</dbReference>
<keyword evidence="1" id="KW-0472">Membrane</keyword>
<sequence length="368" mass="40570">MSRNIAPTTPDDGSRRSLWIAYACACAVAWLLYVLAGAEFQRGLWQLWQAVYQATLSLWPPMLLGVGVFPWVHRVQDGQRGTALEVVLHVVGAIVFGVAWQACDYTVSTLLYGHVYANVMLVQTVLWRAIWGVIAYAAIATAFTAWLQARRARAASLAAAQAESALARAELAVISGKLNPHFLFNTLNSLIALTRKDAKQAEAALMRFSGMLRYVLDTKRSASDRVPLGDEIEFVRDYLALESLRLGKRLRVEWELDPDTFADEIPPLSLQPLVENAIQHGIAPRVDGGRVGIRSARNLMNQGLELSVEDDGAGCEPARLDDPAPARSGIGLTALRRRFALDYDGRARLQIRTQPGAGFRVDLWIPQP</sequence>
<evidence type="ECO:0000259" key="3">
    <source>
        <dbReference type="Pfam" id="PF06580"/>
    </source>
</evidence>
<evidence type="ECO:0000313" key="4">
    <source>
        <dbReference type="EMBL" id="MCK9686242.1"/>
    </source>
</evidence>
<evidence type="ECO:0000313" key="5">
    <source>
        <dbReference type="Proteomes" id="UP001139353"/>
    </source>
</evidence>
<protein>
    <submittedName>
        <fullName evidence="4">Histidine kinase</fullName>
    </submittedName>
</protein>
<feature type="transmembrane region" description="Helical" evidence="1">
    <location>
        <begin position="50"/>
        <end position="72"/>
    </location>
</feature>
<reference evidence="4" key="1">
    <citation type="submission" date="2021-11" db="EMBL/GenBank/DDBJ databases">
        <title>BS-T2-15 a new species belonging to the Comamonadaceae family isolated from the soil of a French oak forest.</title>
        <authorList>
            <person name="Mieszkin S."/>
            <person name="Alain K."/>
        </authorList>
    </citation>
    <scope>NUCLEOTIDE SEQUENCE</scope>
    <source>
        <strain evidence="4">BS-T2-15</strain>
    </source>
</reference>
<dbReference type="InterPro" id="IPR010559">
    <property type="entry name" value="Sig_transdc_His_kin_internal"/>
</dbReference>
<dbReference type="GO" id="GO:0000155">
    <property type="term" value="F:phosphorelay sensor kinase activity"/>
    <property type="evidence" value="ECO:0007669"/>
    <property type="project" value="InterPro"/>
</dbReference>
<evidence type="ECO:0000256" key="1">
    <source>
        <dbReference type="SAM" id="Phobius"/>
    </source>
</evidence>
<dbReference type="InterPro" id="IPR036890">
    <property type="entry name" value="HATPase_C_sf"/>
</dbReference>
<keyword evidence="4" id="KW-0418">Kinase</keyword>
<dbReference type="RefSeq" id="WP_275682270.1">
    <property type="nucleotide sequence ID" value="NZ_JAJLJH010000002.1"/>
</dbReference>
<comment type="caution">
    <text evidence="4">The sequence shown here is derived from an EMBL/GenBank/DDBJ whole genome shotgun (WGS) entry which is preliminary data.</text>
</comment>
<evidence type="ECO:0000259" key="2">
    <source>
        <dbReference type="Pfam" id="PF02518"/>
    </source>
</evidence>
<feature type="domain" description="Histidine kinase/HSP90-like ATPase" evidence="2">
    <location>
        <begin position="270"/>
        <end position="367"/>
    </location>
</feature>
<dbReference type="Gene3D" id="3.30.565.10">
    <property type="entry name" value="Histidine kinase-like ATPase, C-terminal domain"/>
    <property type="match status" value="1"/>
</dbReference>
<dbReference type="GO" id="GO:0016020">
    <property type="term" value="C:membrane"/>
    <property type="evidence" value="ECO:0007669"/>
    <property type="project" value="InterPro"/>
</dbReference>
<organism evidence="4 5">
    <name type="scientific">Scleromatobacter humisilvae</name>
    <dbReference type="NCBI Taxonomy" id="2897159"/>
    <lineage>
        <taxon>Bacteria</taxon>
        <taxon>Pseudomonadati</taxon>
        <taxon>Pseudomonadota</taxon>
        <taxon>Betaproteobacteria</taxon>
        <taxon>Burkholderiales</taxon>
        <taxon>Sphaerotilaceae</taxon>
        <taxon>Scleromatobacter</taxon>
    </lineage>
</organism>
<dbReference type="SUPFAM" id="SSF55874">
    <property type="entry name" value="ATPase domain of HSP90 chaperone/DNA topoisomerase II/histidine kinase"/>
    <property type="match status" value="1"/>
</dbReference>
<keyword evidence="5" id="KW-1185">Reference proteome</keyword>
<dbReference type="PANTHER" id="PTHR34220">
    <property type="entry name" value="SENSOR HISTIDINE KINASE YPDA"/>
    <property type="match status" value="1"/>
</dbReference>
<gene>
    <name evidence="4" type="ORF">LPC04_11045</name>
</gene>
<feature type="transmembrane region" description="Helical" evidence="1">
    <location>
        <begin position="20"/>
        <end position="38"/>
    </location>
</feature>
<keyword evidence="4" id="KW-0808">Transferase</keyword>
<dbReference type="EMBL" id="JAJLJH010000002">
    <property type="protein sequence ID" value="MCK9686242.1"/>
    <property type="molecule type" value="Genomic_DNA"/>
</dbReference>
<feature type="transmembrane region" description="Helical" evidence="1">
    <location>
        <begin position="84"/>
        <end position="102"/>
    </location>
</feature>
<dbReference type="AlphaFoldDB" id="A0A9X1YKW0"/>
<accession>A0A9X1YKW0</accession>
<dbReference type="Pfam" id="PF02518">
    <property type="entry name" value="HATPase_c"/>
    <property type="match status" value="1"/>
</dbReference>
<feature type="transmembrane region" description="Helical" evidence="1">
    <location>
        <begin position="125"/>
        <end position="147"/>
    </location>
</feature>
<dbReference type="InterPro" id="IPR003594">
    <property type="entry name" value="HATPase_dom"/>
</dbReference>
<name>A0A9X1YKW0_9BURK</name>
<proteinExistence type="predicted"/>
<keyword evidence="1" id="KW-1133">Transmembrane helix</keyword>
<dbReference type="InterPro" id="IPR050640">
    <property type="entry name" value="Bact_2-comp_sensor_kinase"/>
</dbReference>
<keyword evidence="1" id="KW-0812">Transmembrane</keyword>
<dbReference type="Proteomes" id="UP001139353">
    <property type="component" value="Unassembled WGS sequence"/>
</dbReference>